<proteinExistence type="predicted"/>
<protein>
    <submittedName>
        <fullName evidence="4">2244_t:CDS:1</fullName>
    </submittedName>
</protein>
<comment type="caution">
    <text evidence="4">The sequence shown here is derived from an EMBL/GenBank/DDBJ whole genome shotgun (WGS) entry which is preliminary data.</text>
</comment>
<organism evidence="4 5">
    <name type="scientific">Dentiscutata erythropus</name>
    <dbReference type="NCBI Taxonomy" id="1348616"/>
    <lineage>
        <taxon>Eukaryota</taxon>
        <taxon>Fungi</taxon>
        <taxon>Fungi incertae sedis</taxon>
        <taxon>Mucoromycota</taxon>
        <taxon>Glomeromycotina</taxon>
        <taxon>Glomeromycetes</taxon>
        <taxon>Diversisporales</taxon>
        <taxon>Gigasporaceae</taxon>
        <taxon>Dentiscutata</taxon>
    </lineage>
</organism>
<dbReference type="SUPFAM" id="SSF56112">
    <property type="entry name" value="Protein kinase-like (PK-like)"/>
    <property type="match status" value="1"/>
</dbReference>
<dbReference type="GO" id="GO:0005886">
    <property type="term" value="C:plasma membrane"/>
    <property type="evidence" value="ECO:0007669"/>
    <property type="project" value="TreeGrafter"/>
</dbReference>
<evidence type="ECO:0000259" key="3">
    <source>
        <dbReference type="PROSITE" id="PS50011"/>
    </source>
</evidence>
<reference evidence="4" key="1">
    <citation type="submission" date="2021-06" db="EMBL/GenBank/DDBJ databases">
        <authorList>
            <person name="Kallberg Y."/>
            <person name="Tangrot J."/>
            <person name="Rosling A."/>
        </authorList>
    </citation>
    <scope>NUCLEOTIDE SEQUENCE</scope>
    <source>
        <strain evidence="4">MA453B</strain>
    </source>
</reference>
<name>A0A9N9K4W8_9GLOM</name>
<dbReference type="GO" id="GO:0005524">
    <property type="term" value="F:ATP binding"/>
    <property type="evidence" value="ECO:0007669"/>
    <property type="project" value="UniProtKB-KW"/>
</dbReference>
<dbReference type="Gene3D" id="1.10.510.10">
    <property type="entry name" value="Transferase(Phosphotransferase) domain 1"/>
    <property type="match status" value="1"/>
</dbReference>
<evidence type="ECO:0000256" key="2">
    <source>
        <dbReference type="ARBA" id="ARBA00022840"/>
    </source>
</evidence>
<keyword evidence="5" id="KW-1185">Reference proteome</keyword>
<keyword evidence="2" id="KW-0067">ATP-binding</keyword>
<gene>
    <name evidence="4" type="ORF">DERYTH_LOCUS24652</name>
</gene>
<dbReference type="AlphaFoldDB" id="A0A9N9K4W8"/>
<dbReference type="PROSITE" id="PS50011">
    <property type="entry name" value="PROTEIN_KINASE_DOM"/>
    <property type="match status" value="1"/>
</dbReference>
<dbReference type="PANTHER" id="PTHR27001:SF931">
    <property type="entry name" value="OS11G0664100 PROTEIN"/>
    <property type="match status" value="1"/>
</dbReference>
<dbReference type="InterPro" id="IPR001245">
    <property type="entry name" value="Ser-Thr/Tyr_kinase_cat_dom"/>
</dbReference>
<evidence type="ECO:0000313" key="5">
    <source>
        <dbReference type="Proteomes" id="UP000789405"/>
    </source>
</evidence>
<accession>A0A9N9K4W8</accession>
<dbReference type="Pfam" id="PF07714">
    <property type="entry name" value="PK_Tyr_Ser-Thr"/>
    <property type="match status" value="1"/>
</dbReference>
<sequence>MSSLNQIDPNDFSDKELIYKNINMEIVKTKWTSLDLDVVIKKFLKNNNEFQNEFNIISKLKIQHPNIITFYGCCSDNPLNLVFEYADQENLREYLKDKFDCLTWNDKLKLCKDITSVENKPEWYTDIYVRCWDQLP</sequence>
<dbReference type="InterPro" id="IPR000719">
    <property type="entry name" value="Prot_kinase_dom"/>
</dbReference>
<keyword evidence="1" id="KW-0547">Nucleotide-binding</keyword>
<dbReference type="OrthoDB" id="10261027at2759"/>
<evidence type="ECO:0000256" key="1">
    <source>
        <dbReference type="ARBA" id="ARBA00022741"/>
    </source>
</evidence>
<dbReference type="EMBL" id="CAJVPY010042430">
    <property type="protein sequence ID" value="CAG8807331.1"/>
    <property type="molecule type" value="Genomic_DNA"/>
</dbReference>
<dbReference type="InterPro" id="IPR011009">
    <property type="entry name" value="Kinase-like_dom_sf"/>
</dbReference>
<dbReference type="GO" id="GO:0004672">
    <property type="term" value="F:protein kinase activity"/>
    <property type="evidence" value="ECO:0007669"/>
    <property type="project" value="InterPro"/>
</dbReference>
<evidence type="ECO:0000313" key="4">
    <source>
        <dbReference type="EMBL" id="CAG8807331.1"/>
    </source>
</evidence>
<dbReference type="Proteomes" id="UP000789405">
    <property type="component" value="Unassembled WGS sequence"/>
</dbReference>
<feature type="domain" description="Protein kinase" evidence="3">
    <location>
        <begin position="1"/>
        <end position="136"/>
    </location>
</feature>
<feature type="non-terminal residue" evidence="4">
    <location>
        <position position="136"/>
    </location>
</feature>
<dbReference type="PANTHER" id="PTHR27001">
    <property type="entry name" value="OS01G0253100 PROTEIN"/>
    <property type="match status" value="1"/>
</dbReference>